<evidence type="ECO:0000256" key="1">
    <source>
        <dbReference type="SAM" id="MobiDB-lite"/>
    </source>
</evidence>
<sequence>MYYYSMSNSSQDQKEYHRNRYARTREAQLENQRVYLQNQVVQARRAEKEPCVCGVIVSKRHMKNHLETAIHKLFLENPEEHKKYIDRLKKEKEENPKYKCPCGSKMKNQASVLAKHKKSDKHLKWEETQ</sequence>
<protein>
    <submittedName>
        <fullName evidence="2">Uncharacterized protein</fullName>
    </submittedName>
</protein>
<dbReference type="EMBL" id="MN740680">
    <property type="protein sequence ID" value="QHS80452.1"/>
    <property type="molecule type" value="Genomic_DNA"/>
</dbReference>
<organism evidence="2">
    <name type="scientific">viral metagenome</name>
    <dbReference type="NCBI Taxonomy" id="1070528"/>
    <lineage>
        <taxon>unclassified sequences</taxon>
        <taxon>metagenomes</taxon>
        <taxon>organismal metagenomes</taxon>
    </lineage>
</organism>
<evidence type="ECO:0000313" key="3">
    <source>
        <dbReference type="EMBL" id="QHT95011.1"/>
    </source>
</evidence>
<accession>A0A6C0AL32</accession>
<dbReference type="AlphaFoldDB" id="A0A6C0AL32"/>
<dbReference type="EMBL" id="MN740233">
    <property type="protein sequence ID" value="QHT95011.1"/>
    <property type="molecule type" value="Genomic_DNA"/>
</dbReference>
<feature type="region of interest" description="Disordered" evidence="1">
    <location>
        <begin position="108"/>
        <end position="129"/>
    </location>
</feature>
<name>A0A6C0AL32_9ZZZZ</name>
<evidence type="ECO:0000313" key="2">
    <source>
        <dbReference type="EMBL" id="QHS80452.1"/>
    </source>
</evidence>
<reference evidence="2" key="1">
    <citation type="journal article" date="2020" name="Nature">
        <title>Giant virus diversity and host interactions through global metagenomics.</title>
        <authorList>
            <person name="Schulz F."/>
            <person name="Roux S."/>
            <person name="Paez-Espino D."/>
            <person name="Jungbluth S."/>
            <person name="Walsh D.A."/>
            <person name="Denef V.J."/>
            <person name="McMahon K.D."/>
            <person name="Konstantinidis K.T."/>
            <person name="Eloe-Fadrosh E.A."/>
            <person name="Kyrpides N.C."/>
            <person name="Woyke T."/>
        </authorList>
    </citation>
    <scope>NUCLEOTIDE SEQUENCE</scope>
    <source>
        <strain evidence="3">GVMAG-M-3300024261-37</strain>
        <strain evidence="2">GVMAG-S-1039698-54</strain>
    </source>
</reference>
<proteinExistence type="predicted"/>